<dbReference type="Proteomes" id="UP000003288">
    <property type="component" value="Unassembled WGS sequence"/>
</dbReference>
<accession>A0AAI9F1U1</accession>
<evidence type="ECO:0008006" key="4">
    <source>
        <dbReference type="Google" id="ProtNLM"/>
    </source>
</evidence>
<keyword evidence="1" id="KW-1133">Transmembrane helix</keyword>
<evidence type="ECO:0000313" key="3">
    <source>
        <dbReference type="Proteomes" id="UP000003288"/>
    </source>
</evidence>
<dbReference type="AlphaFoldDB" id="A0AAI9F1U1"/>
<dbReference type="EMBL" id="ABCJ01000002">
    <property type="protein sequence ID" value="EDM24062.1"/>
    <property type="molecule type" value="Genomic_DNA"/>
</dbReference>
<keyword evidence="1" id="KW-0812">Transmembrane</keyword>
<reference evidence="2 3" key="1">
    <citation type="journal article" date="2011" name="Stand. Genomic Sci.">
        <title>Draft genome sequence of Caminibacter mediatlanticus strain TB-2, an epsilonproteobacterium isolated from a deep-sea hydrothermal vent.</title>
        <authorList>
            <person name="Giovannelli D."/>
            <person name="Ferriera S."/>
            <person name="Johnson J."/>
            <person name="Kravitz S."/>
            <person name="Perez-Rodriguez I."/>
            <person name="Ricci J."/>
            <person name="O'Brien C."/>
            <person name="Voordeckers J.W."/>
            <person name="Bini E."/>
            <person name="Vetriani C."/>
        </authorList>
    </citation>
    <scope>NUCLEOTIDE SEQUENCE [LARGE SCALE GENOMIC DNA]</scope>
    <source>
        <strain evidence="2 3">TB-2</strain>
    </source>
</reference>
<keyword evidence="1" id="KW-0472">Membrane</keyword>
<evidence type="ECO:0000313" key="2">
    <source>
        <dbReference type="EMBL" id="EDM24062.1"/>
    </source>
</evidence>
<name>A0AAI9F1U1_9BACT</name>
<comment type="caution">
    <text evidence="2">The sequence shown here is derived from an EMBL/GenBank/DDBJ whole genome shotgun (WGS) entry which is preliminary data.</text>
</comment>
<protein>
    <recommendedName>
        <fullName evidence="4">DUF945 domain-containing protein</fullName>
    </recommendedName>
</protein>
<proteinExistence type="predicted"/>
<feature type="transmembrane region" description="Helical" evidence="1">
    <location>
        <begin position="6"/>
        <end position="24"/>
    </location>
</feature>
<dbReference type="RefSeq" id="WP_007474052.1">
    <property type="nucleotide sequence ID" value="NZ_ABCJ01000002.1"/>
</dbReference>
<sequence length="397" mass="45940">MKNRLIVFIATFLIMVLITPFVFSKLMNSKFDKMLDNLKKSGIEIKEVKNKSSYILTDRVFLVKVPGKTIDEDSIEYIEAQVESKFKNLPVTDVKFFGDVKKIVFKDEDLNQINPLIKDKIKFLVITPNFKTYKYKIFDNNISDKSFVFKFKGINGIYNYPNNENNLNIQSLILSIENRVKFEANNFKSYYKNNNYQILSGSEFNFSATYLNNKFLFDSIKSDNKVFISDKAKAISKLLVKNINFNDQLILKNNYLDLNLSNIDYKTIQKLRNTNDKKKQEELLKELVTKGLKANLKFDIKDIEIKNQKLGFINLYAKLNIKPDDKLFEKLENKDLEDINLSLKLKTTPKIATILAITNPVIGAVFMNAKQDKNGVLISLDIKEGKIFLNGKEIKSN</sequence>
<organism evidence="2 3">
    <name type="scientific">Caminibacter mediatlanticus TB-2</name>
    <dbReference type="NCBI Taxonomy" id="391592"/>
    <lineage>
        <taxon>Bacteria</taxon>
        <taxon>Pseudomonadati</taxon>
        <taxon>Campylobacterota</taxon>
        <taxon>Epsilonproteobacteria</taxon>
        <taxon>Nautiliales</taxon>
        <taxon>Nautiliaceae</taxon>
        <taxon>Caminibacter</taxon>
    </lineage>
</organism>
<evidence type="ECO:0000256" key="1">
    <source>
        <dbReference type="SAM" id="Phobius"/>
    </source>
</evidence>
<gene>
    <name evidence="2" type="ORF">CMTB2_07401</name>
</gene>